<evidence type="ECO:0000259" key="5">
    <source>
        <dbReference type="Pfam" id="PF05726"/>
    </source>
</evidence>
<evidence type="ECO:0000256" key="3">
    <source>
        <dbReference type="RuleBase" id="RU003457"/>
    </source>
</evidence>
<dbReference type="InterPro" id="IPR012093">
    <property type="entry name" value="Pirin"/>
</dbReference>
<reference evidence="6 7" key="1">
    <citation type="submission" date="2018-06" db="EMBL/GenBank/DDBJ databases">
        <authorList>
            <consortium name="Pathogen Informatics"/>
            <person name="Doyle S."/>
        </authorList>
    </citation>
    <scope>NUCLEOTIDE SEQUENCE [LARGE SCALE GENOMIC DNA]</scope>
    <source>
        <strain evidence="7">NCTC 11297</strain>
    </source>
</reference>
<dbReference type="GO" id="GO:0046872">
    <property type="term" value="F:metal ion binding"/>
    <property type="evidence" value="ECO:0007669"/>
    <property type="project" value="UniProtKB-KW"/>
</dbReference>
<dbReference type="EMBL" id="UGSP01000001">
    <property type="protein sequence ID" value="SUB23726.1"/>
    <property type="molecule type" value="Genomic_DNA"/>
</dbReference>
<dbReference type="PIRSF" id="PIRSF006232">
    <property type="entry name" value="Pirin"/>
    <property type="match status" value="1"/>
</dbReference>
<dbReference type="InterPro" id="IPR011051">
    <property type="entry name" value="RmlC_Cupin_sf"/>
</dbReference>
<feature type="binding site" evidence="2">
    <location>
        <position position="56"/>
    </location>
    <ligand>
        <name>Fe cation</name>
        <dbReference type="ChEBI" id="CHEBI:24875"/>
    </ligand>
</feature>
<dbReference type="AlphaFoldDB" id="A0A379APU9"/>
<feature type="binding site" evidence="2">
    <location>
        <position position="106"/>
    </location>
    <ligand>
        <name>Fe cation</name>
        <dbReference type="ChEBI" id="CHEBI:24875"/>
    </ligand>
</feature>
<evidence type="ECO:0000313" key="6">
    <source>
        <dbReference type="EMBL" id="SUB23726.1"/>
    </source>
</evidence>
<organism evidence="6 7">
    <name type="scientific">Avibacterium avium</name>
    <name type="common">Pasteurella avium</name>
    <dbReference type="NCBI Taxonomy" id="751"/>
    <lineage>
        <taxon>Bacteria</taxon>
        <taxon>Pseudomonadati</taxon>
        <taxon>Pseudomonadota</taxon>
        <taxon>Gammaproteobacteria</taxon>
        <taxon>Pasteurellales</taxon>
        <taxon>Pasteurellaceae</taxon>
        <taxon>Avibacterium</taxon>
    </lineage>
</organism>
<proteinExistence type="inferred from homology"/>
<keyword evidence="6" id="KW-0560">Oxidoreductase</keyword>
<keyword evidence="2" id="KW-0408">Iron</keyword>
<dbReference type="RefSeq" id="WP_115249043.1">
    <property type="nucleotide sequence ID" value="NZ_UGSP01000001.1"/>
</dbReference>
<sequence length="298" mass="33344">MSVDKLNAITKDVGGIPVARLLPQAGKRTIGAWCFLDHAGPSEFTDDNAGLQVGAHPHTNLQTFTWMLEGEVWHQDSLGYRQLIKPKQVNLMTAGTGNQRGISHTEQTPEGVHQLHAVQLWIALPMDQDIEPNFQHYPELPEWQENGVNYILTTGSYQGRTAPTQQYSPLVGVDIQFQQAQTINIEQQPNFEYGVLVLKGEVEIEGLVYQQDQLVSLTDCQAHEFKIKGEAGSHIMLLGGEPLPHKTLVWWNFVADSQDALRQAVEDWNNGHSRFGHIDLEGTRLHRLKAPQIPAKLA</sequence>
<evidence type="ECO:0000259" key="4">
    <source>
        <dbReference type="Pfam" id="PF02678"/>
    </source>
</evidence>
<keyword evidence="7" id="KW-1185">Reference proteome</keyword>
<gene>
    <name evidence="6" type="primary">yhhW_1</name>
    <name evidence="6" type="ORF">NCTC11297_00740</name>
</gene>
<dbReference type="GO" id="GO:0008127">
    <property type="term" value="F:quercetin 2,3-dioxygenase activity"/>
    <property type="evidence" value="ECO:0007669"/>
    <property type="project" value="UniProtKB-EC"/>
</dbReference>
<dbReference type="SUPFAM" id="SSF51182">
    <property type="entry name" value="RmlC-like cupins"/>
    <property type="match status" value="1"/>
</dbReference>
<feature type="binding site" evidence="2">
    <location>
        <position position="104"/>
    </location>
    <ligand>
        <name>Fe cation</name>
        <dbReference type="ChEBI" id="CHEBI:24875"/>
    </ligand>
</feature>
<name>A0A379APU9_AVIAV</name>
<feature type="binding site" evidence="2">
    <location>
        <position position="58"/>
    </location>
    <ligand>
        <name>Fe cation</name>
        <dbReference type="ChEBI" id="CHEBI:24875"/>
    </ligand>
</feature>
<accession>A0A379APU9</accession>
<dbReference type="GeneID" id="300132958"/>
<keyword evidence="2" id="KW-0479">Metal-binding</keyword>
<comment type="cofactor">
    <cofactor evidence="2">
        <name>Fe cation</name>
        <dbReference type="ChEBI" id="CHEBI:24875"/>
    </cofactor>
    <text evidence="2">Binds 1 Fe cation per subunit.</text>
</comment>
<dbReference type="Gene3D" id="2.60.120.10">
    <property type="entry name" value="Jelly Rolls"/>
    <property type="match status" value="1"/>
</dbReference>
<evidence type="ECO:0000313" key="7">
    <source>
        <dbReference type="Proteomes" id="UP000255098"/>
    </source>
</evidence>
<dbReference type="Pfam" id="PF05726">
    <property type="entry name" value="Pirin_C"/>
    <property type="match status" value="1"/>
</dbReference>
<dbReference type="CDD" id="cd02909">
    <property type="entry name" value="cupin_pirin_N"/>
    <property type="match status" value="1"/>
</dbReference>
<evidence type="ECO:0000256" key="1">
    <source>
        <dbReference type="ARBA" id="ARBA00008416"/>
    </source>
</evidence>
<protein>
    <submittedName>
        <fullName evidence="6">Pirin-like protein</fullName>
        <ecNumber evidence="6">1.13.11.24</ecNumber>
    </submittedName>
</protein>
<dbReference type="EC" id="1.13.11.24" evidence="6"/>
<dbReference type="PANTHER" id="PTHR13903:SF8">
    <property type="entry name" value="PIRIN"/>
    <property type="match status" value="1"/>
</dbReference>
<dbReference type="Proteomes" id="UP000255098">
    <property type="component" value="Unassembled WGS sequence"/>
</dbReference>
<dbReference type="InterPro" id="IPR003829">
    <property type="entry name" value="Pirin_N_dom"/>
</dbReference>
<feature type="domain" description="Pirin N-terminal" evidence="4">
    <location>
        <begin position="19"/>
        <end position="122"/>
    </location>
</feature>
<dbReference type="PANTHER" id="PTHR13903">
    <property type="entry name" value="PIRIN-RELATED"/>
    <property type="match status" value="1"/>
</dbReference>
<dbReference type="Pfam" id="PF02678">
    <property type="entry name" value="Pirin"/>
    <property type="match status" value="1"/>
</dbReference>
<evidence type="ECO:0000256" key="2">
    <source>
        <dbReference type="PIRSR" id="PIRSR006232-1"/>
    </source>
</evidence>
<comment type="similarity">
    <text evidence="1 3">Belongs to the pirin family.</text>
</comment>
<dbReference type="InterPro" id="IPR008778">
    <property type="entry name" value="Pirin_C_dom"/>
</dbReference>
<dbReference type="InterPro" id="IPR014710">
    <property type="entry name" value="RmlC-like_jellyroll"/>
</dbReference>
<feature type="domain" description="Pirin C-terminal" evidence="5">
    <location>
        <begin position="173"/>
        <end position="272"/>
    </location>
</feature>